<dbReference type="EC" id="1.2.1.16" evidence="5"/>
<dbReference type="EMBL" id="LK932994">
    <property type="protein sequence ID" value="CDT13050.1"/>
    <property type="molecule type" value="Genomic_DNA"/>
</dbReference>
<organism evidence="5">
    <name type="scientific">Clostridioides difficile</name>
    <name type="common">Peptoclostridium difficile</name>
    <dbReference type="NCBI Taxonomy" id="1496"/>
    <lineage>
        <taxon>Bacteria</taxon>
        <taxon>Bacillati</taxon>
        <taxon>Bacillota</taxon>
        <taxon>Clostridia</taxon>
        <taxon>Peptostreptococcales</taxon>
        <taxon>Peptostreptococcaceae</taxon>
        <taxon>Clostridioides</taxon>
    </lineage>
</organism>
<dbReference type="AlphaFoldDB" id="A0A031WJ42"/>
<evidence type="ECO:0000259" key="2">
    <source>
        <dbReference type="Pfam" id="PF00171"/>
    </source>
</evidence>
<dbReference type="GO" id="GO:0009013">
    <property type="term" value="F:succinate-semialdehyde dehydrogenase [NAD(P)+] activity"/>
    <property type="evidence" value="ECO:0007669"/>
    <property type="project" value="UniProtKB-EC"/>
</dbReference>
<evidence type="ECO:0000313" key="4">
    <source>
        <dbReference type="EMBL" id="CDS87794.1"/>
    </source>
</evidence>
<dbReference type="Proteomes" id="UP000411588">
    <property type="component" value="Unassembled WGS sequence"/>
</dbReference>
<evidence type="ECO:0000313" key="5">
    <source>
        <dbReference type="EMBL" id="CDT13050.1"/>
    </source>
</evidence>
<dbReference type="EC" id="1.2.1.76" evidence="4 8"/>
<dbReference type="Proteomes" id="UP000372533">
    <property type="component" value="Unassembled WGS sequence"/>
</dbReference>
<dbReference type="EMBL" id="LK932402">
    <property type="protein sequence ID" value="CDS87794.1"/>
    <property type="molecule type" value="Genomic_DNA"/>
</dbReference>
<evidence type="ECO:0000256" key="1">
    <source>
        <dbReference type="ARBA" id="ARBA00023002"/>
    </source>
</evidence>
<evidence type="ECO:0000313" key="3">
    <source>
        <dbReference type="EMBL" id="CDS85590.1"/>
    </source>
</evidence>
<dbReference type="InterPro" id="IPR016161">
    <property type="entry name" value="Ald_DH/histidinol_DH"/>
</dbReference>
<dbReference type="KEGG" id="pdf:CD630DERM_23420"/>
<dbReference type="GeneID" id="66354737"/>
<dbReference type="InterPro" id="IPR016162">
    <property type="entry name" value="Ald_DH_N"/>
</dbReference>
<dbReference type="RefSeq" id="WP_004454646.1">
    <property type="nucleotide sequence ID" value="NZ_AP031492.1"/>
</dbReference>
<dbReference type="EMBL" id="FUPS01000007">
    <property type="protein sequence ID" value="SJS52155.1"/>
    <property type="molecule type" value="Genomic_DNA"/>
</dbReference>
<evidence type="ECO:0000313" key="12">
    <source>
        <dbReference type="Proteomes" id="UP000411588"/>
    </source>
</evidence>
<dbReference type="EMBL" id="DAEPXK010000047">
    <property type="protein sequence ID" value="HBH1543760.1"/>
    <property type="molecule type" value="Genomic_DNA"/>
</dbReference>
<dbReference type="SUPFAM" id="SSF53720">
    <property type="entry name" value="ALDH-like"/>
    <property type="match status" value="1"/>
</dbReference>
<proteinExistence type="predicted"/>
<dbReference type="PANTHER" id="PTHR11699">
    <property type="entry name" value="ALDEHYDE DEHYDROGENASE-RELATED"/>
    <property type="match status" value="1"/>
</dbReference>
<dbReference type="CDD" id="cd07122">
    <property type="entry name" value="ALDH_F20_ACDH"/>
    <property type="match status" value="1"/>
</dbReference>
<dbReference type="SMR" id="A0A031WJ42"/>
<protein>
    <submittedName>
        <fullName evidence="6">Aldehyde dehydrogenase family protein</fullName>
    </submittedName>
    <submittedName>
        <fullName evidence="4">Succinate-semialdehyde dehydrogenase (Acetylating)</fullName>
    </submittedName>
    <submittedName>
        <fullName evidence="5">Succinate-semialdehyde dehydrogenase (NAD(P)+)</fullName>
        <ecNumber evidence="5">1.2.1.16</ecNumber>
        <ecNumber evidence="4 8">1.2.1.76</ecNumber>
    </submittedName>
</protein>
<dbReference type="InterPro" id="IPR016163">
    <property type="entry name" value="Ald_DH_C"/>
</dbReference>
<dbReference type="EMBL" id="LK932505">
    <property type="protein sequence ID" value="CDS85590.1"/>
    <property type="molecule type" value="Genomic_DNA"/>
</dbReference>
<reference evidence="8 12" key="3">
    <citation type="submission" date="2019-02" db="EMBL/GenBank/DDBJ databases">
        <authorList>
            <consortium name="Pathogen Informatics"/>
        </authorList>
    </citation>
    <scope>NUCLEOTIDE SEQUENCE [LARGE SCALE GENOMIC DNA]</scope>
    <source>
        <strain evidence="8">Clo34</strain>
        <strain evidence="12">clo34</strain>
        <strain evidence="9">Tl291</strain>
        <strain evidence="11">tl291</strain>
        <strain evidence="7 10">VRECD0157</strain>
    </source>
</reference>
<dbReference type="Gene3D" id="3.40.309.10">
    <property type="entry name" value="Aldehyde Dehydrogenase, Chain A, domain 2"/>
    <property type="match status" value="1"/>
</dbReference>
<name>A0A031WJ42_CLODI</name>
<gene>
    <name evidence="5" type="primary">sucD</name>
    <name evidence="5" type="ORF">BN1095_330031</name>
    <name evidence="3" type="ORF">BN1096_520373</name>
    <name evidence="4" type="ORF">BN1097_630245</name>
    <name evidence="6" type="ORF">KRM00_003292</name>
    <name evidence="9" type="ORF">SAMEA1402366_02837</name>
    <name evidence="8" type="ORF">SAMEA1402399_00402</name>
    <name evidence="7" type="ORF">SAMEA3375112_02299</name>
</gene>
<evidence type="ECO:0000313" key="8">
    <source>
        <dbReference type="EMBL" id="VFD29361.1"/>
    </source>
</evidence>
<keyword evidence="1 5" id="KW-0560">Oxidoreductase</keyword>
<dbReference type="Pfam" id="PF00171">
    <property type="entry name" value="Aldedh"/>
    <property type="match status" value="1"/>
</dbReference>
<feature type="domain" description="Aldehyde dehydrogenase" evidence="2">
    <location>
        <begin position="3"/>
        <end position="414"/>
    </location>
</feature>
<dbReference type="Gene3D" id="3.40.605.10">
    <property type="entry name" value="Aldehyde Dehydrogenase, Chain A, domain 1"/>
    <property type="match status" value="1"/>
</dbReference>
<dbReference type="OMA" id="MKQADMV"/>
<dbReference type="Proteomes" id="UP000878956">
    <property type="component" value="Unassembled WGS sequence"/>
</dbReference>
<sequence length="463" mass="50682">MEKAVENFEDLSKEYINGYIERARKAQREFECYTQEQVDKIVKIVGKVVYYNAEYLAKLAVEETGMGVYEDKVAKNKSKAKVIYNNLKDKKSVGIIDIDRETGITKVAKPVGVVAAITPCTNPIVTPMSNAMFALKGRNAIIITPHHKAIGCSTKTVEMINEELEKIGAPENLIQILDQQSRENTRNLISSADVVIATGGMGMVKAAYSSGKPALGVGAGNVQCIIDRDVDIKEAVPKIIAGRIFDNGIICSGEQSVIVAEEMFDKIMDEFKNNKGFIVRDKVQKEAFRNAMFVNKSMNKDAVGQSVHTIAKIAGVEIPEDTKIIVIEADGPGEEDIIAKEKMCPVISAYKYKSFEEGVAIAKANLNVEGKGHSVSIHSNTVKNIEYAGENIEVSRFVINQCCATSAGGSFFNGLAPTNTLGCGSWGNNSISENLDYKHLINISRIAYYMPENEVPTDEELWG</sequence>
<reference evidence="6" key="2">
    <citation type="journal article" date="2018" name="Genome Biol.">
        <title>SKESA: strategic k-mer extension for scrupulous assemblies.</title>
        <authorList>
            <person name="Souvorov A."/>
            <person name="Agarwala R."/>
            <person name="Lipman D.J."/>
        </authorList>
    </citation>
    <scope>NUCLEOTIDE SEQUENCE</scope>
    <source>
        <strain evidence="6">HN1000</strain>
    </source>
</reference>
<evidence type="ECO:0000313" key="10">
    <source>
        <dbReference type="Proteomes" id="UP000189137"/>
    </source>
</evidence>
<evidence type="ECO:0000313" key="6">
    <source>
        <dbReference type="EMBL" id="HBH1543760.1"/>
    </source>
</evidence>
<dbReference type="PATRIC" id="fig|1496.1373.peg.2899"/>
<accession>A0A031WJ42</accession>
<dbReference type="EMBL" id="CAADAN010000001">
    <property type="protein sequence ID" value="VFD29361.1"/>
    <property type="molecule type" value="Genomic_DNA"/>
</dbReference>
<evidence type="ECO:0000313" key="11">
    <source>
        <dbReference type="Proteomes" id="UP000372533"/>
    </source>
</evidence>
<dbReference type="Proteomes" id="UP000189137">
    <property type="component" value="Unassembled WGS sequence"/>
</dbReference>
<reference evidence="6" key="4">
    <citation type="submission" date="2021-06" db="EMBL/GenBank/DDBJ databases">
        <authorList>
            <consortium name="NCBI Pathogen Detection Project"/>
        </authorList>
    </citation>
    <scope>NUCLEOTIDE SEQUENCE</scope>
    <source>
        <strain evidence="6">HN1000</strain>
    </source>
</reference>
<evidence type="ECO:0000313" key="9">
    <source>
        <dbReference type="EMBL" id="VHY15085.1"/>
    </source>
</evidence>
<dbReference type="EMBL" id="CAAJVP010000015">
    <property type="protein sequence ID" value="VHY15085.1"/>
    <property type="molecule type" value="Genomic_DNA"/>
</dbReference>
<reference evidence="5" key="1">
    <citation type="submission" date="2014-07" db="EMBL/GenBank/DDBJ databases">
        <authorList>
            <person name="Monot Marc"/>
        </authorList>
    </citation>
    <scope>NUCLEOTIDE SEQUENCE</scope>
    <source>
        <strain evidence="5">7032989</strain>
        <strain evidence="4">7032994</strain>
    </source>
</reference>
<dbReference type="InterPro" id="IPR015590">
    <property type="entry name" value="Aldehyde_DH_dom"/>
</dbReference>
<evidence type="ECO:0000313" key="7">
    <source>
        <dbReference type="EMBL" id="SJS52155.1"/>
    </source>
</evidence>